<dbReference type="SUPFAM" id="SSF53335">
    <property type="entry name" value="S-adenosyl-L-methionine-dependent methyltransferases"/>
    <property type="match status" value="1"/>
</dbReference>
<dbReference type="Pfam" id="PF13649">
    <property type="entry name" value="Methyltransf_25"/>
    <property type="match status" value="1"/>
</dbReference>
<reference evidence="2 3" key="1">
    <citation type="journal article" date="2020" name="Syst. Appl. Microbiol.">
        <title>Alienimonas chondri sp. nov., a novel planctomycete isolated from the biofilm of the red alga Chondrus crispus.</title>
        <authorList>
            <person name="Vitorino I."/>
            <person name="Albuquerque L."/>
            <person name="Wiegand S."/>
            <person name="Kallscheuer N."/>
            <person name="da Costa M.S."/>
            <person name="Lobo-da-Cunha A."/>
            <person name="Jogler C."/>
            <person name="Lage O.M."/>
        </authorList>
    </citation>
    <scope>NUCLEOTIDE SEQUENCE [LARGE SCALE GENOMIC DNA]</scope>
    <source>
        <strain evidence="2 3">LzC2</strain>
    </source>
</reference>
<gene>
    <name evidence="2" type="ORF">LzC2_39710</name>
</gene>
<evidence type="ECO:0000259" key="1">
    <source>
        <dbReference type="Pfam" id="PF13649"/>
    </source>
</evidence>
<evidence type="ECO:0000313" key="2">
    <source>
        <dbReference type="EMBL" id="NNJ27861.1"/>
    </source>
</evidence>
<dbReference type="EMBL" id="WTPX01000218">
    <property type="protein sequence ID" value="NNJ27861.1"/>
    <property type="molecule type" value="Genomic_DNA"/>
</dbReference>
<dbReference type="Gene3D" id="3.40.50.150">
    <property type="entry name" value="Vaccinia Virus protein VP39"/>
    <property type="match status" value="1"/>
</dbReference>
<comment type="caution">
    <text evidence="2">The sequence shown here is derived from an EMBL/GenBank/DDBJ whole genome shotgun (WGS) entry which is preliminary data.</text>
</comment>
<accession>A0ABX1VKF0</accession>
<dbReference type="InterPro" id="IPR029063">
    <property type="entry name" value="SAM-dependent_MTases_sf"/>
</dbReference>
<dbReference type="Proteomes" id="UP000609651">
    <property type="component" value="Unassembled WGS sequence"/>
</dbReference>
<evidence type="ECO:0000313" key="3">
    <source>
        <dbReference type="Proteomes" id="UP000609651"/>
    </source>
</evidence>
<protein>
    <recommendedName>
        <fullName evidence="1">Methyltransferase domain-containing protein</fullName>
    </recommendedName>
</protein>
<keyword evidence="3" id="KW-1185">Reference proteome</keyword>
<dbReference type="RefSeq" id="WP_206678820.1">
    <property type="nucleotide sequence ID" value="NZ_WTPX01000218.1"/>
</dbReference>
<feature type="domain" description="Methyltransferase" evidence="1">
    <location>
        <begin position="84"/>
        <end position="182"/>
    </location>
</feature>
<sequence>MPHGTSDFAITLLGLAADLVSHVAGRYAPVMSDASAPVRSVPAPLQFLGRFLRNPRAVGAVAPSSRFLAEAMLDSVNWDAAECVLEFGPGTGPFTRCVPDRLKPGAKFLAVERDPAFVARLQHELPHVDVAHADVTDVADELSRRDLGPADAILCGLPWAAFPPDLQNRLMTATLAHLKPGGSFATFAYVQGAVLPAGRRFRALLGEHFTQVGASPVVWRNAPPAFVYRCVK</sequence>
<dbReference type="InterPro" id="IPR041698">
    <property type="entry name" value="Methyltransf_25"/>
</dbReference>
<organism evidence="2 3">
    <name type="scientific">Alienimonas chondri</name>
    <dbReference type="NCBI Taxonomy" id="2681879"/>
    <lineage>
        <taxon>Bacteria</taxon>
        <taxon>Pseudomonadati</taxon>
        <taxon>Planctomycetota</taxon>
        <taxon>Planctomycetia</taxon>
        <taxon>Planctomycetales</taxon>
        <taxon>Planctomycetaceae</taxon>
        <taxon>Alienimonas</taxon>
    </lineage>
</organism>
<name>A0ABX1VKF0_9PLAN</name>
<proteinExistence type="predicted"/>